<accession>A0ABQ6JMY7</accession>
<feature type="compositionally biased region" description="Low complexity" evidence="1">
    <location>
        <begin position="1"/>
        <end position="32"/>
    </location>
</feature>
<name>A0ABQ6JMY7_9ACTN</name>
<reference evidence="3" key="1">
    <citation type="journal article" date="2019" name="Int. J. Syst. Evol. Microbiol.">
        <title>The Global Catalogue of Microorganisms (GCM) 10K type strain sequencing project: providing services to taxonomists for standard genome sequencing and annotation.</title>
        <authorList>
            <consortium name="The Broad Institute Genomics Platform"/>
            <consortium name="The Broad Institute Genome Sequencing Center for Infectious Disease"/>
            <person name="Wu L."/>
            <person name="Ma J."/>
        </authorList>
    </citation>
    <scope>NUCLEOTIDE SEQUENCE [LARGE SCALE GENOMIC DNA]</scope>
    <source>
        <strain evidence="3">NBRC 108730</strain>
    </source>
</reference>
<organism evidence="2 3">
    <name type="scientific">Angustibacter aerolatus</name>
    <dbReference type="NCBI Taxonomy" id="1162965"/>
    <lineage>
        <taxon>Bacteria</taxon>
        <taxon>Bacillati</taxon>
        <taxon>Actinomycetota</taxon>
        <taxon>Actinomycetes</taxon>
        <taxon>Kineosporiales</taxon>
        <taxon>Kineosporiaceae</taxon>
    </lineage>
</organism>
<dbReference type="EMBL" id="BSUZ01000001">
    <property type="protein sequence ID" value="GMA88921.1"/>
    <property type="molecule type" value="Genomic_DNA"/>
</dbReference>
<comment type="caution">
    <text evidence="2">The sequence shown here is derived from an EMBL/GenBank/DDBJ whole genome shotgun (WGS) entry which is preliminary data.</text>
</comment>
<evidence type="ECO:0000256" key="1">
    <source>
        <dbReference type="SAM" id="MobiDB-lite"/>
    </source>
</evidence>
<keyword evidence="3" id="KW-1185">Reference proteome</keyword>
<evidence type="ECO:0000313" key="3">
    <source>
        <dbReference type="Proteomes" id="UP001157017"/>
    </source>
</evidence>
<protein>
    <submittedName>
        <fullName evidence="2">Uncharacterized protein</fullName>
    </submittedName>
</protein>
<dbReference type="Proteomes" id="UP001157017">
    <property type="component" value="Unassembled WGS sequence"/>
</dbReference>
<feature type="region of interest" description="Disordered" evidence="1">
    <location>
        <begin position="1"/>
        <end position="46"/>
    </location>
</feature>
<sequence length="130" mass="12433">MKTGGMCWTTTTGTRSVPGSPRSSVSSAVGPPVEQPTASRRTAARGPAACPVGAVGAVGADAAGAGRAAKGAAVGAVRSGVRVTGRPAGAGTTGRGARPAPASALTFGIAWSRTCAIDCETLPMLAGLAT</sequence>
<evidence type="ECO:0000313" key="2">
    <source>
        <dbReference type="EMBL" id="GMA88921.1"/>
    </source>
</evidence>
<proteinExistence type="predicted"/>
<gene>
    <name evidence="2" type="ORF">GCM10025868_41710</name>
</gene>